<dbReference type="PROSITE" id="PS50103">
    <property type="entry name" value="ZF_C3H1"/>
    <property type="match status" value="1"/>
</dbReference>
<keyword evidence="1" id="KW-0863">Zinc-finger</keyword>
<dbReference type="OrthoDB" id="3247158at2759"/>
<feature type="zinc finger region" description="C3H1-type" evidence="1">
    <location>
        <begin position="674"/>
        <end position="701"/>
    </location>
</feature>
<keyword evidence="1" id="KW-0862">Zinc</keyword>
<organism evidence="4 5">
    <name type="scientific">Echinococcus granulosus</name>
    <name type="common">Hydatid tapeworm</name>
    <dbReference type="NCBI Taxonomy" id="6210"/>
    <lineage>
        <taxon>Eukaryota</taxon>
        <taxon>Metazoa</taxon>
        <taxon>Spiralia</taxon>
        <taxon>Lophotrochozoa</taxon>
        <taxon>Platyhelminthes</taxon>
        <taxon>Cestoda</taxon>
        <taxon>Eucestoda</taxon>
        <taxon>Cyclophyllidea</taxon>
        <taxon>Taeniidae</taxon>
        <taxon>Echinococcus</taxon>
        <taxon>Echinococcus granulosus group</taxon>
    </lineage>
</organism>
<evidence type="ECO:0000259" key="3">
    <source>
        <dbReference type="PROSITE" id="PS50103"/>
    </source>
</evidence>
<keyword evidence="5" id="KW-1185">Reference proteome</keyword>
<proteinExistence type="predicted"/>
<dbReference type="EMBL" id="APAU02000010">
    <property type="protein sequence ID" value="EUB62830.1"/>
    <property type="molecule type" value="Genomic_DNA"/>
</dbReference>
<evidence type="ECO:0000313" key="4">
    <source>
        <dbReference type="EMBL" id="EUB62830.1"/>
    </source>
</evidence>
<comment type="caution">
    <text evidence="4">The sequence shown here is derived from an EMBL/GenBank/DDBJ whole genome shotgun (WGS) entry which is preliminary data.</text>
</comment>
<evidence type="ECO:0000313" key="5">
    <source>
        <dbReference type="Proteomes" id="UP000019149"/>
    </source>
</evidence>
<feature type="compositionally biased region" description="Polar residues" evidence="2">
    <location>
        <begin position="293"/>
        <end position="309"/>
    </location>
</feature>
<dbReference type="RefSeq" id="XP_024354026.1">
    <property type="nucleotide sequence ID" value="XM_024491520.1"/>
</dbReference>
<dbReference type="KEGG" id="egl:EGR_02271"/>
<dbReference type="InterPro" id="IPR000571">
    <property type="entry name" value="Znf_CCCH"/>
</dbReference>
<sequence>MSSKPCTWGHSSLPDTSSSHTLASIPPPKNHLNAKVNKINLSEMYFNFPLHRAASSERLHTVFSPPRPRRDLVETSNPRLSIVSTEFHCSSENLVKQVSLVQGDEKGQMWPAADGDVAPSRGESNSCRTASHSSSTAASEPTESGDDEDILGLISSSLDRFNAQLHHNSQVSIPIPINHHGNRADTPSNDISGGISSSISNSVMPSWASFAVTATSNTHHQQSNQGREIPGSLAYSGLSLASSTNPTGLFCGSSGASLSFLQRTSMPSPPGLPTLSHQQQPSNGNNSERKQHSLSQTFPDSNETSSLENNSKDMQKLEFARFVMGHENNLLIGVFMMEADSVPHYRNVRLQPQGMLSVDSGIGGETFLPPKWFVTTNSTYSSSNSTGDCTQLTSTTSFSPVEALPPQSVVASSTYDFSSPTLLDAAIKQVAVAAVAAAVTAPASSDATKGGPSDHGAASGLLPLLWPPSWPNTADCSPSTETPQLHFRPGDNQHQLALTSRFETALRQQQQQQQSRQVCNRRKAESICFSSAACLNSALLPSNNALKSHQLALNVGQLGSPPPPSLPIDLCQPLSKSHVNTPQKFSRDLQQQRVVGSFNKSCNGVLGAPKVVGPRGGGSCRLKRTEATPSFSSSSSTSSSEISSDKPVIAKWRRACSFYLRGHCKKEDCEFAHDLTKVTCKFWEVGECFKGLTCPFLHGYPPELLLEVRERQQQEQQQLHQQEAERLAGKL</sequence>
<feature type="compositionally biased region" description="Low complexity" evidence="2">
    <location>
        <begin position="124"/>
        <end position="142"/>
    </location>
</feature>
<dbReference type="Pfam" id="PF14608">
    <property type="entry name" value="zf-CCCH_2"/>
    <property type="match status" value="2"/>
</dbReference>
<accession>W6UMQ6</accession>
<dbReference type="Gene3D" id="4.10.1000.10">
    <property type="entry name" value="Zinc finger, CCCH-type"/>
    <property type="match status" value="1"/>
</dbReference>
<feature type="region of interest" description="Disordered" evidence="2">
    <location>
        <begin position="172"/>
        <end position="197"/>
    </location>
</feature>
<evidence type="ECO:0000256" key="2">
    <source>
        <dbReference type="SAM" id="MobiDB-lite"/>
    </source>
</evidence>
<dbReference type="STRING" id="6210.W6UMQ6"/>
<name>W6UMQ6_ECHGR</name>
<protein>
    <submittedName>
        <fullName evidence="4">Ccr4-not transcription complex</fullName>
    </submittedName>
</protein>
<feature type="domain" description="C3H1-type" evidence="3">
    <location>
        <begin position="674"/>
        <end position="701"/>
    </location>
</feature>
<feature type="compositionally biased region" description="Low complexity" evidence="2">
    <location>
        <begin position="630"/>
        <end position="642"/>
    </location>
</feature>
<dbReference type="SMART" id="SM00356">
    <property type="entry name" value="ZnF_C3H1"/>
    <property type="match status" value="2"/>
</dbReference>
<feature type="region of interest" description="Disordered" evidence="2">
    <location>
        <begin position="261"/>
        <end position="310"/>
    </location>
</feature>
<feature type="compositionally biased region" description="Polar residues" evidence="2">
    <location>
        <begin position="275"/>
        <end position="286"/>
    </location>
</feature>
<dbReference type="OMA" id="AESICFS"/>
<feature type="region of interest" description="Disordered" evidence="2">
    <location>
        <begin position="1"/>
        <end position="29"/>
    </location>
</feature>
<reference evidence="4 5" key="1">
    <citation type="journal article" date="2013" name="Nat. Genet.">
        <title>The genome of the hydatid tapeworm Echinococcus granulosus.</title>
        <authorList>
            <person name="Zheng H."/>
            <person name="Zhang W."/>
            <person name="Zhang L."/>
            <person name="Zhang Z."/>
            <person name="Li J."/>
            <person name="Lu G."/>
            <person name="Zhu Y."/>
            <person name="Wang Y."/>
            <person name="Huang Y."/>
            <person name="Liu J."/>
            <person name="Kang H."/>
            <person name="Chen J."/>
            <person name="Wang L."/>
            <person name="Chen A."/>
            <person name="Yu S."/>
            <person name="Gao Z."/>
            <person name="Jin L."/>
            <person name="Gu W."/>
            <person name="Wang Z."/>
            <person name="Zhao L."/>
            <person name="Shi B."/>
            <person name="Wen H."/>
            <person name="Lin R."/>
            <person name="Jones M.K."/>
            <person name="Brejova B."/>
            <person name="Vinar T."/>
            <person name="Zhao G."/>
            <person name="McManus D.P."/>
            <person name="Chen Z."/>
            <person name="Zhou Y."/>
            <person name="Wang S."/>
        </authorList>
    </citation>
    <scope>NUCLEOTIDE SEQUENCE [LARGE SCALE GENOMIC DNA]</scope>
</reference>
<dbReference type="AlphaFoldDB" id="W6UMQ6"/>
<keyword evidence="1" id="KW-0479">Metal-binding</keyword>
<feature type="region of interest" description="Disordered" evidence="2">
    <location>
        <begin position="108"/>
        <end position="149"/>
    </location>
</feature>
<feature type="compositionally biased region" description="Polar residues" evidence="2">
    <location>
        <begin position="1"/>
        <end position="22"/>
    </location>
</feature>
<dbReference type="CTD" id="36337986"/>
<feature type="compositionally biased region" description="Low complexity" evidence="2">
    <location>
        <begin position="188"/>
        <end position="197"/>
    </location>
</feature>
<dbReference type="GO" id="GO:0008270">
    <property type="term" value="F:zinc ion binding"/>
    <property type="evidence" value="ECO:0007669"/>
    <property type="project" value="UniProtKB-KW"/>
</dbReference>
<dbReference type="GeneID" id="36337986"/>
<dbReference type="Proteomes" id="UP000019149">
    <property type="component" value="Unassembled WGS sequence"/>
</dbReference>
<feature type="region of interest" description="Disordered" evidence="2">
    <location>
        <begin position="614"/>
        <end position="642"/>
    </location>
</feature>
<evidence type="ECO:0000256" key="1">
    <source>
        <dbReference type="PROSITE-ProRule" id="PRU00723"/>
    </source>
</evidence>
<gene>
    <name evidence="4" type="ORF">EGR_02271</name>
</gene>